<evidence type="ECO:0000313" key="3">
    <source>
        <dbReference type="EMBL" id="CAB5012405.1"/>
    </source>
</evidence>
<dbReference type="PANTHER" id="PTHR37315">
    <property type="entry name" value="UPF0311 PROTEIN BLR7842"/>
    <property type="match status" value="1"/>
</dbReference>
<dbReference type="AlphaFoldDB" id="A0A6J7ALF3"/>
<dbReference type="PANTHER" id="PTHR37315:SF1">
    <property type="entry name" value="UPF0311 PROTEIN BLR7842"/>
    <property type="match status" value="1"/>
</dbReference>
<evidence type="ECO:0000313" key="2">
    <source>
        <dbReference type="EMBL" id="CAB4833761.1"/>
    </source>
</evidence>
<organism evidence="2">
    <name type="scientific">freshwater metagenome</name>
    <dbReference type="NCBI Taxonomy" id="449393"/>
    <lineage>
        <taxon>unclassified sequences</taxon>
        <taxon>metagenomes</taxon>
        <taxon>ecological metagenomes</taxon>
    </lineage>
</organism>
<reference evidence="2" key="1">
    <citation type="submission" date="2020-05" db="EMBL/GenBank/DDBJ databases">
        <authorList>
            <person name="Chiriac C."/>
            <person name="Salcher M."/>
            <person name="Ghai R."/>
            <person name="Kavagutti S V."/>
        </authorList>
    </citation>
    <scope>NUCLEOTIDE SEQUENCE</scope>
</reference>
<dbReference type="InterPro" id="IPR020915">
    <property type="entry name" value="UPF0311"/>
</dbReference>
<accession>A0A6J7ALF3</accession>
<dbReference type="EMBL" id="CAFBOS010000169">
    <property type="protein sequence ID" value="CAB5012405.1"/>
    <property type="molecule type" value="Genomic_DNA"/>
</dbReference>
<protein>
    <submittedName>
        <fullName evidence="2">Unannotated protein</fullName>
    </submittedName>
</protein>
<dbReference type="HAMAP" id="MF_00775">
    <property type="entry name" value="UPF0311"/>
    <property type="match status" value="1"/>
</dbReference>
<dbReference type="Pfam" id="PF11578">
    <property type="entry name" value="DUF3237"/>
    <property type="match status" value="1"/>
</dbReference>
<evidence type="ECO:0000313" key="1">
    <source>
        <dbReference type="EMBL" id="CAB4773062.1"/>
    </source>
</evidence>
<proteinExistence type="inferred from homology"/>
<dbReference type="EMBL" id="CAFABA010000081">
    <property type="protein sequence ID" value="CAB4833761.1"/>
    <property type="molecule type" value="Genomic_DNA"/>
</dbReference>
<dbReference type="EMBL" id="CAEZYR010000199">
    <property type="protein sequence ID" value="CAB4773062.1"/>
    <property type="molecule type" value="Genomic_DNA"/>
</dbReference>
<dbReference type="Gene3D" id="2.40.160.20">
    <property type="match status" value="1"/>
</dbReference>
<name>A0A6J7ALF3_9ZZZZ</name>
<gene>
    <name evidence="1" type="ORF">UFOPK2754_03203</name>
    <name evidence="2" type="ORF">UFOPK3139_01877</name>
    <name evidence="3" type="ORF">UFOPK3967_02312</name>
</gene>
<sequence>MSTNAAPRDSLPVEFLYRVHLDTGAPVMVPGGPLGTRILAPVTGGTFEGPKMRGTVVGPAGDWVTVSPTGVMVLDVRLCLVTDDGAAIYCTYRGVLANVDGVMRAKGAPLFETGDERYAWLNSVQAIGLGSAEAGGVDYEVYAVL</sequence>